<comment type="caution">
    <text evidence="1">The sequence shown here is derived from an EMBL/GenBank/DDBJ whole genome shotgun (WGS) entry which is preliminary data.</text>
</comment>
<sequence>MEYIMLTIGFVCGLSAKYVCKFYLALFTHNEV</sequence>
<evidence type="ECO:0000313" key="1">
    <source>
        <dbReference type="EMBL" id="KKN78826.1"/>
    </source>
</evidence>
<dbReference type="AlphaFoldDB" id="A0A0F9VZL2"/>
<gene>
    <name evidence="1" type="ORF">LCGC14_0345980</name>
</gene>
<dbReference type="EMBL" id="LAZR01000256">
    <property type="protein sequence ID" value="KKN78826.1"/>
    <property type="molecule type" value="Genomic_DNA"/>
</dbReference>
<protein>
    <submittedName>
        <fullName evidence="1">Uncharacterized protein</fullName>
    </submittedName>
</protein>
<proteinExistence type="predicted"/>
<name>A0A0F9VZL2_9ZZZZ</name>
<accession>A0A0F9VZL2</accession>
<organism evidence="1">
    <name type="scientific">marine sediment metagenome</name>
    <dbReference type="NCBI Taxonomy" id="412755"/>
    <lineage>
        <taxon>unclassified sequences</taxon>
        <taxon>metagenomes</taxon>
        <taxon>ecological metagenomes</taxon>
    </lineage>
</organism>
<reference evidence="1" key="1">
    <citation type="journal article" date="2015" name="Nature">
        <title>Complex archaea that bridge the gap between prokaryotes and eukaryotes.</title>
        <authorList>
            <person name="Spang A."/>
            <person name="Saw J.H."/>
            <person name="Jorgensen S.L."/>
            <person name="Zaremba-Niedzwiedzka K."/>
            <person name="Martijn J."/>
            <person name="Lind A.E."/>
            <person name="van Eijk R."/>
            <person name="Schleper C."/>
            <person name="Guy L."/>
            <person name="Ettema T.J."/>
        </authorList>
    </citation>
    <scope>NUCLEOTIDE SEQUENCE</scope>
</reference>